<accession>A0A914L9E7</accession>
<dbReference type="AlphaFoldDB" id="A0A914L9E7"/>
<evidence type="ECO:0000313" key="1">
    <source>
        <dbReference type="Proteomes" id="UP000887563"/>
    </source>
</evidence>
<sequence length="55" mass="6096">MCSMRAEMQYTRPCSCPCSGGSCSSTSGWNSSKTALNDSSEKLKIKKIKYIKLIR</sequence>
<protein>
    <submittedName>
        <fullName evidence="2">Candidate secreted effector</fullName>
    </submittedName>
</protein>
<reference evidence="2" key="1">
    <citation type="submission" date="2022-11" db="UniProtKB">
        <authorList>
            <consortium name="WormBaseParasite"/>
        </authorList>
    </citation>
    <scope>IDENTIFICATION</scope>
</reference>
<evidence type="ECO:0000313" key="2">
    <source>
        <dbReference type="WBParaSite" id="Minc3s00339g10507"/>
    </source>
</evidence>
<keyword evidence="1" id="KW-1185">Reference proteome</keyword>
<organism evidence="1 2">
    <name type="scientific">Meloidogyne incognita</name>
    <name type="common">Southern root-knot nematode worm</name>
    <name type="synonym">Oxyuris incognita</name>
    <dbReference type="NCBI Taxonomy" id="6306"/>
    <lineage>
        <taxon>Eukaryota</taxon>
        <taxon>Metazoa</taxon>
        <taxon>Ecdysozoa</taxon>
        <taxon>Nematoda</taxon>
        <taxon>Chromadorea</taxon>
        <taxon>Rhabditida</taxon>
        <taxon>Tylenchina</taxon>
        <taxon>Tylenchomorpha</taxon>
        <taxon>Tylenchoidea</taxon>
        <taxon>Meloidogynidae</taxon>
        <taxon>Meloidogyninae</taxon>
        <taxon>Meloidogyne</taxon>
        <taxon>Meloidogyne incognita group</taxon>
    </lineage>
</organism>
<proteinExistence type="predicted"/>
<dbReference type="WBParaSite" id="Minc3s00339g10507">
    <property type="protein sequence ID" value="Minc3s00339g10507"/>
    <property type="gene ID" value="Minc3s00339g10507"/>
</dbReference>
<dbReference type="Proteomes" id="UP000887563">
    <property type="component" value="Unplaced"/>
</dbReference>
<name>A0A914L9E7_MELIC</name>
<dbReference type="PROSITE" id="PS51257">
    <property type="entry name" value="PROKAR_LIPOPROTEIN"/>
    <property type="match status" value="1"/>
</dbReference>